<protein>
    <recommendedName>
        <fullName evidence="4">adenosylmethionine decarboxylase</fullName>
        <ecNumber evidence="4">4.1.1.50</ecNumber>
    </recommendedName>
</protein>
<evidence type="ECO:0000256" key="14">
    <source>
        <dbReference type="ARBA" id="ARBA00048112"/>
    </source>
</evidence>
<dbReference type="InterPro" id="IPR018166">
    <property type="entry name" value="S-AdoMet_deCO2ase_CS"/>
</dbReference>
<dbReference type="GO" id="GO:0006597">
    <property type="term" value="P:spermine biosynthetic process"/>
    <property type="evidence" value="ECO:0007669"/>
    <property type="project" value="InterPro"/>
</dbReference>
<comment type="similarity">
    <text evidence="3">Belongs to the eukaryotic AdoMetDC family.</text>
</comment>
<comment type="catalytic activity">
    <reaction evidence="14">
        <text>S-adenosyl-L-methionine + H(+) = S-adenosyl 3-(methylsulfanyl)propylamine + CO2</text>
        <dbReference type="Rhea" id="RHEA:15981"/>
        <dbReference type="ChEBI" id="CHEBI:15378"/>
        <dbReference type="ChEBI" id="CHEBI:16526"/>
        <dbReference type="ChEBI" id="CHEBI:57443"/>
        <dbReference type="ChEBI" id="CHEBI:59789"/>
        <dbReference type="EC" id="4.1.1.50"/>
    </reaction>
</comment>
<keyword evidence="6" id="KW-0210">Decarboxylase</keyword>
<feature type="compositionally biased region" description="Acidic residues" evidence="15">
    <location>
        <begin position="49"/>
        <end position="58"/>
    </location>
</feature>
<keyword evidence="16" id="KW-1133">Transmembrane helix</keyword>
<dbReference type="GO" id="GO:0005829">
    <property type="term" value="C:cytosol"/>
    <property type="evidence" value="ECO:0007669"/>
    <property type="project" value="TreeGrafter"/>
</dbReference>
<evidence type="ECO:0000256" key="4">
    <source>
        <dbReference type="ARBA" id="ARBA00012357"/>
    </source>
</evidence>
<evidence type="ECO:0000256" key="7">
    <source>
        <dbReference type="ARBA" id="ARBA00022813"/>
    </source>
</evidence>
<reference evidence="17 18" key="1">
    <citation type="submission" date="2015-12" db="EMBL/GenBank/DDBJ databases">
        <title>The genome of Folsomia candida.</title>
        <authorList>
            <person name="Faddeeva A."/>
            <person name="Derks M.F."/>
            <person name="Anvar Y."/>
            <person name="Smit S."/>
            <person name="Van Straalen N."/>
            <person name="Roelofs D."/>
        </authorList>
    </citation>
    <scope>NUCLEOTIDE SEQUENCE [LARGE SCALE GENOMIC DNA]</scope>
    <source>
        <strain evidence="17 18">VU population</strain>
        <tissue evidence="17">Whole body</tissue>
    </source>
</reference>
<dbReference type="PANTHER" id="PTHR11570">
    <property type="entry name" value="S-ADENOSYLMETHIONINE DECARBOXYLASE"/>
    <property type="match status" value="1"/>
</dbReference>
<keyword evidence="11" id="KW-0456">Lyase</keyword>
<evidence type="ECO:0000256" key="5">
    <source>
        <dbReference type="ARBA" id="ARBA00022691"/>
    </source>
</evidence>
<dbReference type="PROSITE" id="PS01336">
    <property type="entry name" value="ADOMETDC"/>
    <property type="match status" value="1"/>
</dbReference>
<keyword evidence="7" id="KW-0068">Autocatalytic cleavage</keyword>
<dbReference type="FunFam" id="3.60.90.10:FF:000022">
    <property type="entry name" value="S-adenosylmethionine decarboxylase proenzyme"/>
    <property type="match status" value="1"/>
</dbReference>
<dbReference type="SUPFAM" id="SSF56276">
    <property type="entry name" value="S-adenosylmethionine decarboxylase"/>
    <property type="match status" value="1"/>
</dbReference>
<evidence type="ECO:0000313" key="18">
    <source>
        <dbReference type="Proteomes" id="UP000198287"/>
    </source>
</evidence>
<keyword evidence="9" id="KW-0620">Polyamine biosynthesis</keyword>
<evidence type="ECO:0000256" key="8">
    <source>
        <dbReference type="ARBA" id="ARBA00023066"/>
    </source>
</evidence>
<evidence type="ECO:0000256" key="15">
    <source>
        <dbReference type="SAM" id="MobiDB-lite"/>
    </source>
</evidence>
<gene>
    <name evidence="17" type="ORF">Fcan01_14995</name>
</gene>
<organism evidence="17 18">
    <name type="scientific">Folsomia candida</name>
    <name type="common">Springtail</name>
    <dbReference type="NCBI Taxonomy" id="158441"/>
    <lineage>
        <taxon>Eukaryota</taxon>
        <taxon>Metazoa</taxon>
        <taxon>Ecdysozoa</taxon>
        <taxon>Arthropoda</taxon>
        <taxon>Hexapoda</taxon>
        <taxon>Collembola</taxon>
        <taxon>Entomobryomorpha</taxon>
        <taxon>Isotomoidea</taxon>
        <taxon>Isotomidae</taxon>
        <taxon>Proisotominae</taxon>
        <taxon>Folsomia</taxon>
    </lineage>
</organism>
<evidence type="ECO:0000256" key="2">
    <source>
        <dbReference type="ARBA" id="ARBA00004911"/>
    </source>
</evidence>
<dbReference type="UniPathway" id="UPA00331">
    <property type="reaction ID" value="UER00451"/>
</dbReference>
<keyword evidence="16" id="KW-0472">Membrane</keyword>
<dbReference type="AlphaFoldDB" id="A0A226DZH4"/>
<evidence type="ECO:0000256" key="12">
    <source>
        <dbReference type="ARBA" id="ARBA00023270"/>
    </source>
</evidence>
<keyword evidence="18" id="KW-1185">Reference proteome</keyword>
<keyword evidence="13" id="KW-0670">Pyruvate</keyword>
<dbReference type="Pfam" id="PF01536">
    <property type="entry name" value="SAM_decarbox"/>
    <property type="match status" value="1"/>
</dbReference>
<keyword evidence="8" id="KW-0745">Spermidine biosynthesis</keyword>
<name>A0A226DZH4_FOLCA</name>
<dbReference type="EC" id="4.1.1.50" evidence="4"/>
<feature type="region of interest" description="Disordered" evidence="15">
    <location>
        <begin position="1"/>
        <end position="59"/>
    </location>
</feature>
<comment type="pathway">
    <text evidence="2">Amine and polyamine biosynthesis; S-adenosylmethioninamine biosynthesis; S-adenosylmethioninamine from S-adenosyl-L-methionine: step 1/1.</text>
</comment>
<dbReference type="NCBIfam" id="TIGR00535">
    <property type="entry name" value="SAM_DCase"/>
    <property type="match status" value="1"/>
</dbReference>
<dbReference type="GO" id="GO:0008295">
    <property type="term" value="P:spermidine biosynthetic process"/>
    <property type="evidence" value="ECO:0007669"/>
    <property type="project" value="UniProtKB-KW"/>
</dbReference>
<dbReference type="InterPro" id="IPR048283">
    <property type="entry name" value="AdoMetDC-like"/>
</dbReference>
<evidence type="ECO:0000256" key="16">
    <source>
        <dbReference type="SAM" id="Phobius"/>
    </source>
</evidence>
<dbReference type="EMBL" id="LNIX01000009">
    <property type="protein sequence ID" value="OXA50101.1"/>
    <property type="molecule type" value="Genomic_DNA"/>
</dbReference>
<dbReference type="STRING" id="158441.A0A226DZH4"/>
<dbReference type="PANTHER" id="PTHR11570:SF0">
    <property type="entry name" value="S-ADENOSYLMETHIONINE DECARBOXYLASE PROENZYME"/>
    <property type="match status" value="1"/>
</dbReference>
<evidence type="ECO:0000256" key="3">
    <source>
        <dbReference type="ARBA" id="ARBA00008466"/>
    </source>
</evidence>
<feature type="compositionally biased region" description="Low complexity" evidence="15">
    <location>
        <begin position="15"/>
        <end position="24"/>
    </location>
</feature>
<comment type="cofactor">
    <cofactor evidence="1">
        <name>pyruvate</name>
        <dbReference type="ChEBI" id="CHEBI:15361"/>
    </cofactor>
</comment>
<evidence type="ECO:0000256" key="6">
    <source>
        <dbReference type="ARBA" id="ARBA00022793"/>
    </source>
</evidence>
<keyword evidence="10" id="KW-0865">Zymogen</keyword>
<dbReference type="InterPro" id="IPR016067">
    <property type="entry name" value="S-AdoMet_deCO2ase_core"/>
</dbReference>
<dbReference type="Gene3D" id="3.60.90.10">
    <property type="entry name" value="S-adenosylmethionine decarboxylase"/>
    <property type="match status" value="1"/>
</dbReference>
<evidence type="ECO:0000256" key="13">
    <source>
        <dbReference type="ARBA" id="ARBA00023317"/>
    </source>
</evidence>
<evidence type="ECO:0000256" key="9">
    <source>
        <dbReference type="ARBA" id="ARBA00023115"/>
    </source>
</evidence>
<accession>A0A226DZH4</accession>
<proteinExistence type="inferred from homology"/>
<dbReference type="GO" id="GO:0004014">
    <property type="term" value="F:adenosylmethionine decarboxylase activity"/>
    <property type="evidence" value="ECO:0007669"/>
    <property type="project" value="UniProtKB-EC"/>
</dbReference>
<keyword evidence="16" id="KW-0812">Transmembrane</keyword>
<dbReference type="InterPro" id="IPR001985">
    <property type="entry name" value="S-AdoMet_decarboxylase_euk"/>
</dbReference>
<keyword evidence="5" id="KW-0949">S-adenosyl-L-methionine</keyword>
<dbReference type="OrthoDB" id="1068353at2759"/>
<evidence type="ECO:0000313" key="17">
    <source>
        <dbReference type="EMBL" id="OXA50101.1"/>
    </source>
</evidence>
<evidence type="ECO:0000256" key="10">
    <source>
        <dbReference type="ARBA" id="ARBA00023145"/>
    </source>
</evidence>
<sequence>MSSDSDYSDHSDHQIVSVFSSSGDSDSDHDDRPRLDDIIISNPTSGADSDTDNSDMPESEDHFFEGVEKLLEVWFTKSDGKTQNCDLRMIPREKIKGLLRVVKCEIINMLSNECMDSYVLSESSLFVSKKRFILKTCGTTTPLLCMKNLLVLVKKYAGFDEVEDVFYSRKNYKKPELQRSPHRHFDQEVDLLDTFFHDGSAYCLGSVNRDCWYLYTVNSLGNRMQHCRGNLEPDQTLEVLMTELDPSVMRIFTKEVCKSGQEATLKSGIDRIIPNALINEHLFDPCGYSMNGIFKNGSYMTIHITPEEEFSYVSFETNASQCSYKDVIGRVLDTFRPGKFVVTVFANKASSAYNSHAEIDRLVAIKEWLRMERLFFPGTTSGTNSDLSMDLFLLILSGHQNLSWNQIHLSFLLLGKSHNSAGSTSFHHPEFFLELFYSLIFHPLIQNEVNSFSFTFTDLNFQSYFFNHSYLDTIRHNFKVLLFKGETGKHNNNGKTEDTAKIEIYGNNDAYHFPMVENTLPDNLLVLRNANENTSYYTYDDKKRCYFVRQNDFENTKAAVETLYAILFFLILFQTFSHLVFYNVFTLFLVRFHSKKNRKWLGFREQQQPFYDDKKRYYHHHFRQQQQVNLEPGRRTWRRRWNDHKVVIMRSMTLIRPFRSCHHLCSYSQCKLMDFVPSKDKIS</sequence>
<comment type="caution">
    <text evidence="17">The sequence shown here is derived from an EMBL/GenBank/DDBJ whole genome shotgun (WGS) entry which is preliminary data.</text>
</comment>
<evidence type="ECO:0000256" key="1">
    <source>
        <dbReference type="ARBA" id="ARBA00001928"/>
    </source>
</evidence>
<evidence type="ECO:0000256" key="11">
    <source>
        <dbReference type="ARBA" id="ARBA00023239"/>
    </source>
</evidence>
<dbReference type="Proteomes" id="UP000198287">
    <property type="component" value="Unassembled WGS sequence"/>
</dbReference>
<keyword evidence="12" id="KW-0704">Schiff base</keyword>
<feature type="transmembrane region" description="Helical" evidence="16">
    <location>
        <begin position="563"/>
        <end position="590"/>
    </location>
</feature>